<keyword evidence="2" id="KW-1185">Reference proteome</keyword>
<reference evidence="1 2" key="1">
    <citation type="journal article" date="2016" name="Genome Biol. Evol.">
        <title>Divergent and convergent evolution of fungal pathogenicity.</title>
        <authorList>
            <person name="Shang Y."/>
            <person name="Xiao G."/>
            <person name="Zheng P."/>
            <person name="Cen K."/>
            <person name="Zhan S."/>
            <person name="Wang C."/>
        </authorList>
    </citation>
    <scope>NUCLEOTIDE SEQUENCE [LARGE SCALE GENOMIC DNA]</scope>
    <source>
        <strain evidence="1 2">RCEF 2490</strain>
    </source>
</reference>
<dbReference type="AlphaFoldDB" id="A0A168C4B4"/>
<dbReference type="Proteomes" id="UP000078544">
    <property type="component" value="Unassembled WGS sequence"/>
</dbReference>
<protein>
    <submittedName>
        <fullName evidence="1">Uncharacterized protein</fullName>
    </submittedName>
</protein>
<dbReference type="EMBL" id="AZGY01000008">
    <property type="protein sequence ID" value="KZZ96127.1"/>
    <property type="molecule type" value="Genomic_DNA"/>
</dbReference>
<gene>
    <name evidence="1" type="ORF">AAL_04423</name>
</gene>
<accession>A0A168C4B4</accession>
<sequence length="264" mass="29115">MSKPLRDLEPGSVYITISLPQTSLAASTATAATGTRFTSNFSGASGSCDGSGSGGFTSSPFARDIDIATYETHCAQDFTAQEEFAWGLYFHRATQDGLWYNLRRYHHYDLDNSRGAYAGLAPAAGLFALDRKLMMLSPRLQHRVVGLVRVLRVPKLLCGELTWYMDWLALESYATATRSFIWVTSMFLRTWHHFLRILDKISIVSHSDAAAAVAAYGAQFDVNLFLREALCFAYGNVEYAVGGQLPRPIMKSVFGIDLGILAEA</sequence>
<comment type="caution">
    <text evidence="1">The sequence shown here is derived from an EMBL/GenBank/DDBJ whole genome shotgun (WGS) entry which is preliminary data.</text>
</comment>
<evidence type="ECO:0000313" key="2">
    <source>
        <dbReference type="Proteomes" id="UP000078544"/>
    </source>
</evidence>
<proteinExistence type="predicted"/>
<evidence type="ECO:0000313" key="1">
    <source>
        <dbReference type="EMBL" id="KZZ96127.1"/>
    </source>
</evidence>
<organism evidence="1 2">
    <name type="scientific">Moelleriella libera RCEF 2490</name>
    <dbReference type="NCBI Taxonomy" id="1081109"/>
    <lineage>
        <taxon>Eukaryota</taxon>
        <taxon>Fungi</taxon>
        <taxon>Dikarya</taxon>
        <taxon>Ascomycota</taxon>
        <taxon>Pezizomycotina</taxon>
        <taxon>Sordariomycetes</taxon>
        <taxon>Hypocreomycetidae</taxon>
        <taxon>Hypocreales</taxon>
        <taxon>Clavicipitaceae</taxon>
        <taxon>Moelleriella</taxon>
    </lineage>
</organism>
<dbReference type="OrthoDB" id="4973143at2759"/>
<name>A0A168C4B4_9HYPO</name>